<dbReference type="EMBL" id="JARBJD010000153">
    <property type="protein sequence ID" value="KAK2949586.1"/>
    <property type="molecule type" value="Genomic_DNA"/>
</dbReference>
<proteinExistence type="predicted"/>
<feature type="region of interest" description="Disordered" evidence="1">
    <location>
        <begin position="531"/>
        <end position="562"/>
    </location>
</feature>
<evidence type="ECO:0000256" key="1">
    <source>
        <dbReference type="SAM" id="MobiDB-lite"/>
    </source>
</evidence>
<accession>A0ABQ9XH15</accession>
<feature type="region of interest" description="Disordered" evidence="1">
    <location>
        <begin position="942"/>
        <end position="979"/>
    </location>
</feature>
<feature type="region of interest" description="Disordered" evidence="1">
    <location>
        <begin position="275"/>
        <end position="346"/>
    </location>
</feature>
<sequence>MGCIPSSQKPLQKVGTSHELEVDENKIGATTLAPTIVDPKEFFQQLHNLNLNFHRSAGSTVFEHSPAQYCRFFTYTTLNLDSVDINRTLIQIFQKTLYGYTIVVPDSHLQLAACCCLIDMFTITEGELCHEAKRGIKAYLKMPKRQALAIVDLVQEWLKVSPQVPVLVESLSLLHDFIQTNLPSLILPIFLHPLLAEAPQSHPVSIDHSQNQFPMSSPLQPPSHSLVTSNPTAIFPGTSLNPVDTSLPPSGETIPEGDPSWNENLEFVEDITFSSEGAEGQKQPSLAKLDSVPVRPAHSPPQSLRSSSPSSSHGRIRMSRSVSPNSIRTPSTPLQTTLSEAQGPPLASRHVMQTVSEMAPQMQPEPRRSLARTSTALTNDLMNHPPSSSPPLLTASVSPIPKLTTLDSLFSVPNATQTPFNAGAHPPLSSFKSHGPSSKLTSHRLSAAAYGLIGIDRRETRRIPPTSLLSSPRSVTITSPRYLSPKTDLDIRRENEKNKVLALFPPPPQPQVPMNPTKHQGFVPAFIQKRSTSFSHPSPHKALRQQPPVPHPGLTPPILDSSHFSRSQTLLNSNHRVADVPDRVPSPTVTLLSEMDSLSFFSYGCEIMTFLQKEERELKTSTNRPLSMNKSQIAILSLQSSDQSTSFPVSPRLLMLNPNNSADIASTTSLMFPHTPPSNRSRSRLTPTIPSAYHHRLPSFDESLSNPRQLQNELSGTTSYRTLPPTPSPQFHLLGQSPAHSTVVDPKQHVFPVVHPKLPSAQIKLIFSYTGSQNSDLAYSALSLLLAIVSTATVDRLDELVQCGLLRNIHSILKGNMRQKAQADRRQFGLIVRILMFICEKGAMDSASLFNPFYDNFENEGIIATFTEMLHNARVPLMVKTAVSAMCIFLFKMRELEPNRTTNAVGIIFGESACIVARSKMNEHKAWDMMESWRNTITDQMHAHAHDDTKRSTKSDPNQLTPRSGQISTYSSQTNTSENVTASSSSDQAVFADNAMLQDEDVGVFTDLVFGSYFEESQFSSPARLGRDYLLWLGERGGWNVSIQTQIKRACEALTIVPLQVDVLLAGTVLDVVVERCCVAIRSMSPHSALFPYVFSFIHDVTLHTVRKKKGKEIEVIQTINEDIIERLEQETLVVIFRVLVSSLNHTCWKQLALSSRERDHEEENAVESNTMKSAMVVVESEKEESNVFEEDEITGQHTRSSKTTNSSLESTDREDSDDEKELKIVSLDEAKTVIVTRPDILTAILTLLHEGKHPGLLDAAIDADIIPELSRLLSSFFYDRYTPSNGSCNCSYPLFVPDEDFMDVIGQSLSIITVLAQTKYCSLLAKPTTLKTGDKRKKRKRELPSLLQCVLGLCFTIPSLTIDPTLPMVMDSRTICRTIPERSPTPCKRSSHINRYDLITRSMDIVGTIFSDTCCEIVEPGQTRFKLKEYSRFLTTVYTAGCADMLTVDEENHTLQFSSMLMVDELDRGRLSGEGNTIGRKVPRRGLLYWTHYWRKDTLSGEEEEEQEFLADLEDADVLEF</sequence>
<organism evidence="2 3">
    <name type="scientific">Blattamonas nauphoetae</name>
    <dbReference type="NCBI Taxonomy" id="2049346"/>
    <lineage>
        <taxon>Eukaryota</taxon>
        <taxon>Metamonada</taxon>
        <taxon>Preaxostyla</taxon>
        <taxon>Oxymonadida</taxon>
        <taxon>Blattamonas</taxon>
    </lineage>
</organism>
<gene>
    <name evidence="2" type="ORF">BLNAU_15446</name>
</gene>
<feature type="compositionally biased region" description="Polar residues" evidence="1">
    <location>
        <begin position="320"/>
        <end position="340"/>
    </location>
</feature>
<protein>
    <submittedName>
        <fullName evidence="2">Uncharacterized protein</fullName>
    </submittedName>
</protein>
<feature type="compositionally biased region" description="Polar residues" evidence="1">
    <location>
        <begin position="955"/>
        <end position="979"/>
    </location>
</feature>
<feature type="region of interest" description="Disordered" evidence="1">
    <location>
        <begin position="1184"/>
        <end position="1222"/>
    </location>
</feature>
<feature type="compositionally biased region" description="Polar residues" evidence="1">
    <location>
        <begin position="207"/>
        <end position="248"/>
    </location>
</feature>
<name>A0ABQ9XH15_9EUKA</name>
<reference evidence="2 3" key="1">
    <citation type="journal article" date="2022" name="bioRxiv">
        <title>Genomics of Preaxostyla Flagellates Illuminates Evolutionary Transitions and the Path Towards Mitochondrial Loss.</title>
        <authorList>
            <person name="Novak L.V.F."/>
            <person name="Treitli S.C."/>
            <person name="Pyrih J."/>
            <person name="Halakuc P."/>
            <person name="Pipaliya S.V."/>
            <person name="Vacek V."/>
            <person name="Brzon O."/>
            <person name="Soukal P."/>
            <person name="Eme L."/>
            <person name="Dacks J.B."/>
            <person name="Karnkowska A."/>
            <person name="Elias M."/>
            <person name="Hampl V."/>
        </authorList>
    </citation>
    <scope>NUCLEOTIDE SEQUENCE [LARGE SCALE GENOMIC DNA]</scope>
    <source>
        <strain evidence="2">NAU3</strain>
        <tissue evidence="2">Gut</tissue>
    </source>
</reference>
<comment type="caution">
    <text evidence="2">The sequence shown here is derived from an EMBL/GenBank/DDBJ whole genome shotgun (WGS) entry which is preliminary data.</text>
</comment>
<feature type="region of interest" description="Disordered" evidence="1">
    <location>
        <begin position="205"/>
        <end position="262"/>
    </location>
</feature>
<feature type="compositionally biased region" description="Low complexity" evidence="1">
    <location>
        <begin position="300"/>
        <end position="312"/>
    </location>
</feature>
<dbReference type="Proteomes" id="UP001281761">
    <property type="component" value="Unassembled WGS sequence"/>
</dbReference>
<evidence type="ECO:0000313" key="3">
    <source>
        <dbReference type="Proteomes" id="UP001281761"/>
    </source>
</evidence>
<feature type="compositionally biased region" description="Basic and acidic residues" evidence="1">
    <location>
        <begin position="942"/>
        <end position="954"/>
    </location>
</feature>
<feature type="compositionally biased region" description="Polar residues" evidence="1">
    <location>
        <begin position="1196"/>
        <end position="1210"/>
    </location>
</feature>
<keyword evidence="3" id="KW-1185">Reference proteome</keyword>
<evidence type="ECO:0000313" key="2">
    <source>
        <dbReference type="EMBL" id="KAK2949586.1"/>
    </source>
</evidence>